<dbReference type="Proteomes" id="UP001272137">
    <property type="component" value="Unassembled WGS sequence"/>
</dbReference>
<name>A0AAW9CZ74_BURTH</name>
<protein>
    <submittedName>
        <fullName evidence="1">Uncharacterized protein</fullName>
    </submittedName>
</protein>
<evidence type="ECO:0000313" key="2">
    <source>
        <dbReference type="Proteomes" id="UP001272137"/>
    </source>
</evidence>
<sequence>MRKAAAIFPVNIAASGVRAHARVGRRRDDVKIDFLKLEYFG</sequence>
<gene>
    <name evidence="1" type="ORF">C7S16_2545</name>
</gene>
<organism evidence="1 2">
    <name type="scientific">Burkholderia thailandensis</name>
    <dbReference type="NCBI Taxonomy" id="57975"/>
    <lineage>
        <taxon>Bacteria</taxon>
        <taxon>Pseudomonadati</taxon>
        <taxon>Pseudomonadota</taxon>
        <taxon>Betaproteobacteria</taxon>
        <taxon>Burkholderiales</taxon>
        <taxon>Burkholderiaceae</taxon>
        <taxon>Burkholderia</taxon>
        <taxon>pseudomallei group</taxon>
    </lineage>
</organism>
<dbReference type="AlphaFoldDB" id="A0AAW9CZ74"/>
<dbReference type="EMBL" id="QXCT01000002">
    <property type="protein sequence ID" value="MDW9255447.1"/>
    <property type="molecule type" value="Genomic_DNA"/>
</dbReference>
<evidence type="ECO:0000313" key="1">
    <source>
        <dbReference type="EMBL" id="MDW9255447.1"/>
    </source>
</evidence>
<comment type="caution">
    <text evidence="1">The sequence shown here is derived from an EMBL/GenBank/DDBJ whole genome shotgun (WGS) entry which is preliminary data.</text>
</comment>
<proteinExistence type="predicted"/>
<accession>A0AAW9CZ74</accession>
<reference evidence="1" key="1">
    <citation type="submission" date="2018-08" db="EMBL/GenBank/DDBJ databases">
        <title>Identification of Burkholderia cepacia strains that express a Burkholderia pseudomallei-like capsular polysaccharide.</title>
        <authorList>
            <person name="Burtnick M.N."/>
            <person name="Vongsouvath M."/>
            <person name="Newton P."/>
            <person name="Wuthiekanun V."/>
            <person name="Limmathurotsakul D."/>
            <person name="Brett P.J."/>
            <person name="Chantratita N."/>
            <person name="Dance D.A."/>
        </authorList>
    </citation>
    <scope>NUCLEOTIDE SEQUENCE</scope>
    <source>
        <strain evidence="1">SBXCC001</strain>
    </source>
</reference>